<dbReference type="KEGG" id="psic:J4E96_05550"/>
<dbReference type="Pfam" id="PF22234">
    <property type="entry name" value="Rv2466c-like"/>
    <property type="match status" value="1"/>
</dbReference>
<proteinExistence type="predicted"/>
<dbReference type="InterPro" id="IPR036249">
    <property type="entry name" value="Thioredoxin-like_sf"/>
</dbReference>
<dbReference type="Gene3D" id="3.40.30.10">
    <property type="entry name" value="Glutaredoxin"/>
    <property type="match status" value="1"/>
</dbReference>
<keyword evidence="2" id="KW-1185">Reference proteome</keyword>
<dbReference type="SUPFAM" id="SSF52833">
    <property type="entry name" value="Thioredoxin-like"/>
    <property type="match status" value="1"/>
</dbReference>
<organism evidence="1 2">
    <name type="scientific">Pengzhenrongella sicca</name>
    <dbReference type="NCBI Taxonomy" id="2819238"/>
    <lineage>
        <taxon>Bacteria</taxon>
        <taxon>Bacillati</taxon>
        <taxon>Actinomycetota</taxon>
        <taxon>Actinomycetes</taxon>
        <taxon>Micrococcales</taxon>
        <taxon>Pengzhenrongella</taxon>
    </lineage>
</organism>
<sequence length="183" mass="19794">MTSRWLDEVAGLREIDLRWHVMSLAVLNEGRDLPETYRRMMDGAWGGVRVIVAAAELHGEKYIKPLYDAIGTRRHPGGRTDDAAILAESLAEVGLPAELAAYATSDEYDDQLRASHAAGISLVGEDVGTPVVAINGVGFFGPVMTPAPRGEDAARLWDGLVLMTGVPGFYELKRTRTAGPDFT</sequence>
<accession>A0A8A4ZH18</accession>
<dbReference type="AlphaFoldDB" id="A0A8A4ZH18"/>
<dbReference type="InterPro" id="IPR053977">
    <property type="entry name" value="Rv2466c-like"/>
</dbReference>
<dbReference type="Proteomes" id="UP000663937">
    <property type="component" value="Chromosome"/>
</dbReference>
<protein>
    <submittedName>
        <fullName evidence="1">Disulfide bond formation protein DsbA</fullName>
    </submittedName>
</protein>
<reference evidence="1" key="1">
    <citation type="submission" date="2021-03" db="EMBL/GenBank/DDBJ databases">
        <title>Pengzhenrongella sicca gen. nov., sp. nov., a new member of suborder Micrococcineae isolated from High-Arctic tundra soil.</title>
        <authorList>
            <person name="Peng F."/>
        </authorList>
    </citation>
    <scope>NUCLEOTIDE SEQUENCE</scope>
    <source>
        <strain evidence="1">LRZ-2</strain>
    </source>
</reference>
<evidence type="ECO:0000313" key="1">
    <source>
        <dbReference type="EMBL" id="QTE31342.1"/>
    </source>
</evidence>
<name>A0A8A4ZH18_9MICO</name>
<gene>
    <name evidence="1" type="ORF">J4E96_05550</name>
</gene>
<evidence type="ECO:0000313" key="2">
    <source>
        <dbReference type="Proteomes" id="UP000663937"/>
    </source>
</evidence>
<dbReference type="EMBL" id="CP071868">
    <property type="protein sequence ID" value="QTE31342.1"/>
    <property type="molecule type" value="Genomic_DNA"/>
</dbReference>